<keyword evidence="3" id="KW-1185">Reference proteome</keyword>
<feature type="signal peptide" evidence="1">
    <location>
        <begin position="1"/>
        <end position="20"/>
    </location>
</feature>
<evidence type="ECO:0000313" key="2">
    <source>
        <dbReference type="EMBL" id="GIY49189.1"/>
    </source>
</evidence>
<feature type="chain" id="PRO_5043383069" evidence="1">
    <location>
        <begin position="21"/>
        <end position="100"/>
    </location>
</feature>
<name>A0AAV4TSY3_CAEEX</name>
<evidence type="ECO:0000256" key="1">
    <source>
        <dbReference type="SAM" id="SignalP"/>
    </source>
</evidence>
<keyword evidence="1" id="KW-0732">Signal</keyword>
<accession>A0AAV4TSY3</accession>
<comment type="caution">
    <text evidence="2">The sequence shown here is derived from an EMBL/GenBank/DDBJ whole genome shotgun (WGS) entry which is preliminary data.</text>
</comment>
<organism evidence="2 3">
    <name type="scientific">Caerostris extrusa</name>
    <name type="common">Bark spider</name>
    <name type="synonym">Caerostris bankana</name>
    <dbReference type="NCBI Taxonomy" id="172846"/>
    <lineage>
        <taxon>Eukaryota</taxon>
        <taxon>Metazoa</taxon>
        <taxon>Ecdysozoa</taxon>
        <taxon>Arthropoda</taxon>
        <taxon>Chelicerata</taxon>
        <taxon>Arachnida</taxon>
        <taxon>Araneae</taxon>
        <taxon>Araneomorphae</taxon>
        <taxon>Entelegynae</taxon>
        <taxon>Araneoidea</taxon>
        <taxon>Araneidae</taxon>
        <taxon>Caerostris</taxon>
    </lineage>
</organism>
<protein>
    <submittedName>
        <fullName evidence="2">Uncharacterized protein</fullName>
    </submittedName>
</protein>
<dbReference type="EMBL" id="BPLR01011806">
    <property type="protein sequence ID" value="GIY49189.1"/>
    <property type="molecule type" value="Genomic_DNA"/>
</dbReference>
<sequence length="100" mass="11431">MVMLSTYVCMIALVVMLCSASESAEMARTPLERNVIQLRRQIKRPTVIHPLFKRQLRRPPSGATVPFCSMFNCNCTPPPGKKSCDNYRYDSATQKCRYLL</sequence>
<dbReference type="Proteomes" id="UP001054945">
    <property type="component" value="Unassembled WGS sequence"/>
</dbReference>
<dbReference type="AlphaFoldDB" id="A0AAV4TSY3"/>
<evidence type="ECO:0000313" key="3">
    <source>
        <dbReference type="Proteomes" id="UP001054945"/>
    </source>
</evidence>
<gene>
    <name evidence="2" type="ORF">CEXT_37881</name>
</gene>
<proteinExistence type="predicted"/>
<reference evidence="2 3" key="1">
    <citation type="submission" date="2021-06" db="EMBL/GenBank/DDBJ databases">
        <title>Caerostris extrusa draft genome.</title>
        <authorList>
            <person name="Kono N."/>
            <person name="Arakawa K."/>
        </authorList>
    </citation>
    <scope>NUCLEOTIDE SEQUENCE [LARGE SCALE GENOMIC DNA]</scope>
</reference>